<reference evidence="2 3" key="1">
    <citation type="journal article" date="2018" name="PLoS Genet.">
        <title>Population sequencing reveals clonal diversity and ancestral inbreeding in the grapevine cultivar Chardonnay.</title>
        <authorList>
            <person name="Roach M.J."/>
            <person name="Johnson D.L."/>
            <person name="Bohlmann J."/>
            <person name="van Vuuren H.J."/>
            <person name="Jones S.J."/>
            <person name="Pretorius I.S."/>
            <person name="Schmidt S.A."/>
            <person name="Borneman A.R."/>
        </authorList>
    </citation>
    <scope>NUCLEOTIDE SEQUENCE [LARGE SCALE GENOMIC DNA]</scope>
    <source>
        <strain evidence="3">cv. Chardonnay</strain>
        <tissue evidence="2">Leaf</tissue>
    </source>
</reference>
<proteinExistence type="predicted"/>
<accession>A0A438DX95</accession>
<dbReference type="Proteomes" id="UP000288805">
    <property type="component" value="Unassembled WGS sequence"/>
</dbReference>
<dbReference type="PANTHER" id="PTHR34959">
    <property type="entry name" value="PROTEIN LAZY 1"/>
    <property type="match status" value="1"/>
</dbReference>
<sequence length="92" mass="10673">MFHRKVHPESSTATEKPNRPHKNEIKNGIFYDGGCNNGDRMLPDEDIMIFPQRTLSKESIRRYKSQSNPPQFTLCGNDSNGNREYWIKTDAD</sequence>
<feature type="compositionally biased region" description="Basic and acidic residues" evidence="1">
    <location>
        <begin position="16"/>
        <end position="25"/>
    </location>
</feature>
<name>A0A438DX95_VITVI</name>
<dbReference type="OrthoDB" id="780166at2759"/>
<dbReference type="PANTHER" id="PTHR34959:SF3">
    <property type="entry name" value="PROTEIN LAZY 1"/>
    <property type="match status" value="1"/>
</dbReference>
<dbReference type="AlphaFoldDB" id="A0A438DX95"/>
<organism evidence="2 3">
    <name type="scientific">Vitis vinifera</name>
    <name type="common">Grape</name>
    <dbReference type="NCBI Taxonomy" id="29760"/>
    <lineage>
        <taxon>Eukaryota</taxon>
        <taxon>Viridiplantae</taxon>
        <taxon>Streptophyta</taxon>
        <taxon>Embryophyta</taxon>
        <taxon>Tracheophyta</taxon>
        <taxon>Spermatophyta</taxon>
        <taxon>Magnoliopsida</taxon>
        <taxon>eudicotyledons</taxon>
        <taxon>Gunneridae</taxon>
        <taxon>Pentapetalae</taxon>
        <taxon>rosids</taxon>
        <taxon>Vitales</taxon>
        <taxon>Vitaceae</taxon>
        <taxon>Viteae</taxon>
        <taxon>Vitis</taxon>
    </lineage>
</organism>
<dbReference type="GO" id="GO:2000012">
    <property type="term" value="P:regulation of auxin polar transport"/>
    <property type="evidence" value="ECO:0007669"/>
    <property type="project" value="InterPro"/>
</dbReference>
<dbReference type="InterPro" id="IPR038928">
    <property type="entry name" value="LAZY1"/>
</dbReference>
<evidence type="ECO:0000256" key="1">
    <source>
        <dbReference type="SAM" id="MobiDB-lite"/>
    </source>
</evidence>
<feature type="region of interest" description="Disordered" evidence="1">
    <location>
        <begin position="1"/>
        <end position="30"/>
    </location>
</feature>
<evidence type="ECO:0000313" key="2">
    <source>
        <dbReference type="EMBL" id="RVW40030.1"/>
    </source>
</evidence>
<dbReference type="GO" id="GO:0009630">
    <property type="term" value="P:gravitropism"/>
    <property type="evidence" value="ECO:0007669"/>
    <property type="project" value="InterPro"/>
</dbReference>
<gene>
    <name evidence="2" type="ORF">CK203_116754</name>
</gene>
<comment type="caution">
    <text evidence="2">The sequence shown here is derived from an EMBL/GenBank/DDBJ whole genome shotgun (WGS) entry which is preliminary data.</text>
</comment>
<evidence type="ECO:0000313" key="3">
    <source>
        <dbReference type="Proteomes" id="UP000288805"/>
    </source>
</evidence>
<protein>
    <submittedName>
        <fullName evidence="2">Uncharacterized protein</fullName>
    </submittedName>
</protein>
<dbReference type="EMBL" id="QGNW01001466">
    <property type="protein sequence ID" value="RVW40030.1"/>
    <property type="molecule type" value="Genomic_DNA"/>
</dbReference>